<evidence type="ECO:0000313" key="2">
    <source>
        <dbReference type="EMBL" id="AAL54157.1"/>
    </source>
</evidence>
<dbReference type="FunFam" id="3.30.70.1430:FF:000001">
    <property type="entry name" value="Efflux pump membrane transporter"/>
    <property type="match status" value="1"/>
</dbReference>
<dbReference type="eggNOG" id="COG0841">
    <property type="taxonomic scope" value="Bacteria"/>
</dbReference>
<keyword evidence="1" id="KW-0472">Membrane</keyword>
<dbReference type="PhylomeDB" id="Q8YBI5"/>
<keyword evidence="1" id="KW-0812">Transmembrane</keyword>
<evidence type="ECO:0000256" key="1">
    <source>
        <dbReference type="SAM" id="Phobius"/>
    </source>
</evidence>
<dbReference type="PRINTS" id="PR00702">
    <property type="entry name" value="ACRIFLAVINRP"/>
</dbReference>
<dbReference type="Gene3D" id="3.30.70.1320">
    <property type="entry name" value="Multidrug efflux transporter AcrB pore domain like"/>
    <property type="match status" value="1"/>
</dbReference>
<dbReference type="GO" id="GO:0042910">
    <property type="term" value="F:xenobiotic transmembrane transporter activity"/>
    <property type="evidence" value="ECO:0007669"/>
    <property type="project" value="TreeGrafter"/>
</dbReference>
<dbReference type="GO" id="GO:0005886">
    <property type="term" value="C:plasma membrane"/>
    <property type="evidence" value="ECO:0007669"/>
    <property type="project" value="TreeGrafter"/>
</dbReference>
<dbReference type="AlphaFoldDB" id="Q8YBI5"/>
<dbReference type="InterPro" id="IPR027463">
    <property type="entry name" value="AcrB_DN_DC_subdom"/>
</dbReference>
<name>Q8YBI5_BRUME</name>
<dbReference type="PANTHER" id="PTHR32063:SF76">
    <property type="entry name" value="EFFLUX PUMP MEMBRANE TRANSPORTER"/>
    <property type="match status" value="1"/>
</dbReference>
<dbReference type="Gene3D" id="3.30.2090.10">
    <property type="entry name" value="Multidrug efflux transporter AcrB TolC docking domain, DN and DC subdomains"/>
    <property type="match status" value="1"/>
</dbReference>
<keyword evidence="1" id="KW-1133">Transmembrane helix</keyword>
<protein>
    <submittedName>
        <fullName evidence="2">Acriflavin resistance protein f</fullName>
    </submittedName>
</protein>
<gene>
    <name evidence="2" type="ordered locus">BMEII0915</name>
</gene>
<dbReference type="SUPFAM" id="SSF82714">
    <property type="entry name" value="Multidrug efflux transporter AcrB TolC docking domain, DN and DC subdomains"/>
    <property type="match status" value="1"/>
</dbReference>
<dbReference type="Gene3D" id="1.20.1640.10">
    <property type="entry name" value="Multidrug efflux transporter AcrB transmembrane domain"/>
    <property type="match status" value="1"/>
</dbReference>
<organism evidence="2 3">
    <name type="scientific">Brucella melitensis biotype 1 (strain ATCC 23456 / CCUG 17765 / NCTC 10094 / 16M)</name>
    <dbReference type="NCBI Taxonomy" id="224914"/>
    <lineage>
        <taxon>Bacteria</taxon>
        <taxon>Pseudomonadati</taxon>
        <taxon>Pseudomonadota</taxon>
        <taxon>Alphaproteobacteria</taxon>
        <taxon>Hyphomicrobiales</taxon>
        <taxon>Brucellaceae</taxon>
        <taxon>Brucella/Ochrobactrum group</taxon>
        <taxon>Brucella</taxon>
    </lineage>
</organism>
<evidence type="ECO:0000313" key="3">
    <source>
        <dbReference type="Proteomes" id="UP000000419"/>
    </source>
</evidence>
<proteinExistence type="predicted"/>
<feature type="transmembrane region" description="Helical" evidence="1">
    <location>
        <begin position="12"/>
        <end position="33"/>
    </location>
</feature>
<dbReference type="Gene3D" id="3.30.70.1430">
    <property type="entry name" value="Multidrug efflux transporter AcrB pore domain"/>
    <property type="match status" value="1"/>
</dbReference>
<dbReference type="InterPro" id="IPR001036">
    <property type="entry name" value="Acrflvin-R"/>
</dbReference>
<dbReference type="Proteomes" id="UP000000419">
    <property type="component" value="Chromosome II"/>
</dbReference>
<reference evidence="2 3" key="1">
    <citation type="journal article" date="2002" name="Proc. Natl. Acad. Sci. U.S.A.">
        <title>The genome sequence of the facultative intracellular pathogen Brucella melitensis.</title>
        <authorList>
            <person name="DelVecchio V.G."/>
            <person name="Kapatral V."/>
            <person name="Redkar R.J."/>
            <person name="Patra G."/>
            <person name="Mujer C."/>
            <person name="Los T."/>
            <person name="Ivanova N."/>
            <person name="Anderson I."/>
            <person name="Bhattacharyya A."/>
            <person name="Lykidis A."/>
            <person name="Reznik G."/>
            <person name="Jablonski L."/>
            <person name="Larsen N."/>
            <person name="D'Souza M."/>
            <person name="Bernal A."/>
            <person name="Mazur M."/>
            <person name="Goltsman E."/>
            <person name="Selkov E."/>
            <person name="Elzer P.H."/>
            <person name="Hagius S."/>
            <person name="O'Callaghan D."/>
            <person name="Letesson J.J."/>
            <person name="Haselkorn R."/>
            <person name="Kyrpides N."/>
            <person name="Overbeek R."/>
        </authorList>
    </citation>
    <scope>NUCLEOTIDE SEQUENCE [LARGE SCALE GENOMIC DNA]</scope>
    <source>
        <strain evidence="3">ATCC 23456 / CCUG 17765 / NCTC 10094 / 16M</strain>
    </source>
</reference>
<dbReference type="Pfam" id="PF00873">
    <property type="entry name" value="ACR_tran"/>
    <property type="match status" value="1"/>
</dbReference>
<dbReference type="SUPFAM" id="SSF82693">
    <property type="entry name" value="Multidrug efflux transporter AcrB pore domain, PN1, PN2, PC1 and PC2 subdomains"/>
    <property type="match status" value="2"/>
</dbReference>
<dbReference type="EMBL" id="AE008918">
    <property type="protein sequence ID" value="AAL54157.1"/>
    <property type="molecule type" value="Genomic_DNA"/>
</dbReference>
<dbReference type="PANTHER" id="PTHR32063">
    <property type="match status" value="1"/>
</dbReference>
<keyword evidence="3" id="KW-1185">Reference proteome</keyword>
<dbReference type="PIR" id="AB3624">
    <property type="entry name" value="AB3624"/>
</dbReference>
<sequence>MLSSVFINRPRLAIVIAIVITLAGLIAVTRIPVAQFPDIVPPQVSVTATYPGASAETVEAAIAQPIEAQVNGVNDMIYMSSTSGNNGTYTLTVTFKVGSDPNLNTVNVQNRVRLAEANLPQEVTRLGVTVKKQSSSFLQIITLFSPDSRYDELFLNNYGVINVVDRLARVPGVGQAQSFGTFNYSMRIWFNTDALTSLNLTPNDIVNAISSQNVQAAVGRLGAPPMTDQQQIQLTLTTQGRLTGAKQFENIIIRANPDGSSVRLKDVARVELAAQSYDTIGRLNGKPASVIAVYQAPGSNAVAAAEGVRNVMEQLKQSFPAGLDYKITYGTTVFVSSTIHEVIKTLLESLCAGRGGGVYLPRQFPGNPHSNACGAGFADRYFRRASGPRLFGQHHIAFRDDPGHRHRGR</sequence>
<dbReference type="KEGG" id="bme:BMEII0915"/>
<accession>Q8YBI5</accession>